<feature type="non-terminal residue" evidence="1">
    <location>
        <position position="79"/>
    </location>
</feature>
<dbReference type="EMBL" id="CAJNNW010005156">
    <property type="protein sequence ID" value="CAE8647153.1"/>
    <property type="molecule type" value="Genomic_DNA"/>
</dbReference>
<evidence type="ECO:0000313" key="1">
    <source>
        <dbReference type="EMBL" id="CAE8647153.1"/>
    </source>
</evidence>
<comment type="caution">
    <text evidence="1">The sequence shown here is derived from an EMBL/GenBank/DDBJ whole genome shotgun (WGS) entry which is preliminary data.</text>
</comment>
<sequence length="79" mass="8169">FVQQAGMAGIAIANSEAFFDTIAVDVSPKSAVSVVEMLQGKQINLRAVSDKVVTAAFDETHLEADVHALVEALKAAGVG</sequence>
<gene>
    <name evidence="1" type="ORF">PGLA2088_LOCUS5427</name>
</gene>
<evidence type="ECO:0000313" key="2">
    <source>
        <dbReference type="Proteomes" id="UP000626109"/>
    </source>
</evidence>
<accession>A0A813I9X0</accession>
<organism evidence="1 2">
    <name type="scientific">Polarella glacialis</name>
    <name type="common">Dinoflagellate</name>
    <dbReference type="NCBI Taxonomy" id="89957"/>
    <lineage>
        <taxon>Eukaryota</taxon>
        <taxon>Sar</taxon>
        <taxon>Alveolata</taxon>
        <taxon>Dinophyceae</taxon>
        <taxon>Suessiales</taxon>
        <taxon>Suessiaceae</taxon>
        <taxon>Polarella</taxon>
    </lineage>
</organism>
<name>A0A813I9X0_POLGL</name>
<reference evidence="1" key="1">
    <citation type="submission" date="2021-02" db="EMBL/GenBank/DDBJ databases">
        <authorList>
            <person name="Dougan E. K."/>
            <person name="Rhodes N."/>
            <person name="Thang M."/>
            <person name="Chan C."/>
        </authorList>
    </citation>
    <scope>NUCLEOTIDE SEQUENCE</scope>
</reference>
<protein>
    <submittedName>
        <fullName evidence="1">Uncharacterized protein</fullName>
    </submittedName>
</protein>
<dbReference type="AlphaFoldDB" id="A0A813I9X0"/>
<feature type="non-terminal residue" evidence="1">
    <location>
        <position position="1"/>
    </location>
</feature>
<dbReference type="Proteomes" id="UP000626109">
    <property type="component" value="Unassembled WGS sequence"/>
</dbReference>
<proteinExistence type="predicted"/>